<feature type="non-terminal residue" evidence="2">
    <location>
        <position position="1"/>
    </location>
</feature>
<evidence type="ECO:0000313" key="2">
    <source>
        <dbReference type="EMBL" id="GAI99391.1"/>
    </source>
</evidence>
<dbReference type="SMART" id="SM00226">
    <property type="entry name" value="LMWPc"/>
    <property type="match status" value="1"/>
</dbReference>
<protein>
    <recommendedName>
        <fullName evidence="1">Phosphotyrosine protein phosphatase I domain-containing protein</fullName>
    </recommendedName>
</protein>
<sequence>HDRRILKDFFARNNMKVEVYSGGISSNARDGMLISLDAKFVMKEFFIDLPEDSVSIDLKKRPELIQRADLILTLTDKHKQEIIKFIDSDNKEICTLREFAGENGDIEDPSMKGLEGFRKARDEIKRCLDKGLRKYS</sequence>
<feature type="domain" description="Phosphotyrosine protein phosphatase I" evidence="1">
    <location>
        <begin position="4"/>
        <end position="134"/>
    </location>
</feature>
<dbReference type="SUPFAM" id="SSF52788">
    <property type="entry name" value="Phosphotyrosine protein phosphatases I"/>
    <property type="match status" value="1"/>
</dbReference>
<reference evidence="2" key="1">
    <citation type="journal article" date="2014" name="Front. Microbiol.">
        <title>High frequency of phylogenetically diverse reductive dehalogenase-homologous genes in deep subseafloor sedimentary metagenomes.</title>
        <authorList>
            <person name="Kawai M."/>
            <person name="Futagami T."/>
            <person name="Toyoda A."/>
            <person name="Takaki Y."/>
            <person name="Nishi S."/>
            <person name="Hori S."/>
            <person name="Arai W."/>
            <person name="Tsubouchi T."/>
            <person name="Morono Y."/>
            <person name="Uchiyama I."/>
            <person name="Ito T."/>
            <person name="Fujiyama A."/>
            <person name="Inagaki F."/>
            <person name="Takami H."/>
        </authorList>
    </citation>
    <scope>NUCLEOTIDE SEQUENCE</scope>
    <source>
        <strain evidence="2">Expedition CK06-06</strain>
    </source>
</reference>
<dbReference type="Pfam" id="PF01451">
    <property type="entry name" value="LMWPc"/>
    <property type="match status" value="1"/>
</dbReference>
<dbReference type="Gene3D" id="3.40.50.2300">
    <property type="match status" value="1"/>
</dbReference>
<dbReference type="AlphaFoldDB" id="X1U6Z1"/>
<gene>
    <name evidence="2" type="ORF">S12H4_29689</name>
</gene>
<proteinExistence type="predicted"/>
<dbReference type="InterPro" id="IPR036196">
    <property type="entry name" value="Ptyr_pPase_sf"/>
</dbReference>
<dbReference type="InterPro" id="IPR023485">
    <property type="entry name" value="Ptyr_pPase"/>
</dbReference>
<accession>X1U6Z1</accession>
<comment type="caution">
    <text evidence="2">The sequence shown here is derived from an EMBL/GenBank/DDBJ whole genome shotgun (WGS) entry which is preliminary data.</text>
</comment>
<dbReference type="EMBL" id="BARW01017147">
    <property type="protein sequence ID" value="GAI99391.1"/>
    <property type="molecule type" value="Genomic_DNA"/>
</dbReference>
<organism evidence="2">
    <name type="scientific">marine sediment metagenome</name>
    <dbReference type="NCBI Taxonomy" id="412755"/>
    <lineage>
        <taxon>unclassified sequences</taxon>
        <taxon>metagenomes</taxon>
        <taxon>ecological metagenomes</taxon>
    </lineage>
</organism>
<evidence type="ECO:0000259" key="1">
    <source>
        <dbReference type="SMART" id="SM00226"/>
    </source>
</evidence>
<name>X1U6Z1_9ZZZZ</name>